<protein>
    <submittedName>
        <fullName evidence="2">Uncharacterized protein</fullName>
    </submittedName>
</protein>
<evidence type="ECO:0000313" key="3">
    <source>
        <dbReference type="Proteomes" id="UP000239209"/>
    </source>
</evidence>
<dbReference type="EMBL" id="PVZG01000048">
    <property type="protein sequence ID" value="PRY17748.1"/>
    <property type="molecule type" value="Genomic_DNA"/>
</dbReference>
<name>A0A2T0R9A9_9ACTN</name>
<dbReference type="OrthoDB" id="1121111at2"/>
<dbReference type="Gene3D" id="1.20.120.910">
    <property type="entry name" value="DksA, coiled-coil domain"/>
    <property type="match status" value="1"/>
</dbReference>
<dbReference type="RefSeq" id="WP_106131457.1">
    <property type="nucleotide sequence ID" value="NZ_PVZG01000048.1"/>
</dbReference>
<proteinExistence type="predicted"/>
<feature type="zinc finger region" description="dksA C4-type" evidence="1">
    <location>
        <begin position="76"/>
        <end position="100"/>
    </location>
</feature>
<comment type="caution">
    <text evidence="2">The sequence shown here is derived from an EMBL/GenBank/DDBJ whole genome shotgun (WGS) entry which is preliminary data.</text>
</comment>
<dbReference type="PROSITE" id="PS51128">
    <property type="entry name" value="ZF_DKSA_2"/>
    <property type="match status" value="1"/>
</dbReference>
<keyword evidence="3" id="KW-1185">Reference proteome</keyword>
<dbReference type="AlphaFoldDB" id="A0A2T0R9A9"/>
<dbReference type="InterPro" id="IPR020458">
    <property type="entry name" value="Znf_DskA_TraR_CS"/>
</dbReference>
<evidence type="ECO:0000256" key="1">
    <source>
        <dbReference type="PROSITE-ProRule" id="PRU00510"/>
    </source>
</evidence>
<organism evidence="2 3">
    <name type="scientific">Pseudosporangium ferrugineum</name>
    <dbReference type="NCBI Taxonomy" id="439699"/>
    <lineage>
        <taxon>Bacteria</taxon>
        <taxon>Bacillati</taxon>
        <taxon>Actinomycetota</taxon>
        <taxon>Actinomycetes</taxon>
        <taxon>Micromonosporales</taxon>
        <taxon>Micromonosporaceae</taxon>
        <taxon>Pseudosporangium</taxon>
    </lineage>
</organism>
<gene>
    <name evidence="2" type="ORF">CLV70_14816</name>
</gene>
<reference evidence="2 3" key="1">
    <citation type="submission" date="2018-03" db="EMBL/GenBank/DDBJ databases">
        <title>Genomic Encyclopedia of Archaeal and Bacterial Type Strains, Phase II (KMG-II): from individual species to whole genera.</title>
        <authorList>
            <person name="Goeker M."/>
        </authorList>
    </citation>
    <scope>NUCLEOTIDE SEQUENCE [LARGE SCALE GENOMIC DNA]</scope>
    <source>
        <strain evidence="2 3">DSM 45348</strain>
    </source>
</reference>
<dbReference type="Proteomes" id="UP000239209">
    <property type="component" value="Unassembled WGS sequence"/>
</dbReference>
<dbReference type="PROSITE" id="PS01102">
    <property type="entry name" value="ZF_DKSA_1"/>
    <property type="match status" value="1"/>
</dbReference>
<accession>A0A2T0R9A9</accession>
<sequence length="106" mass="11964">MTISTRPAEDALHRVLERHYHTYTDRLTRLSIHRTRPDHGGYDDGTLDLLIAWARQGVAEAARALQRMSDGTYGVCERCRADIDLPRLTGRPEIPLCGSCTYTPPD</sequence>
<evidence type="ECO:0000313" key="2">
    <source>
        <dbReference type="EMBL" id="PRY17748.1"/>
    </source>
</evidence>